<keyword evidence="2" id="KW-1185">Reference proteome</keyword>
<dbReference type="RefSeq" id="WP_264787879.1">
    <property type="nucleotide sequence ID" value="NZ_AP026867.1"/>
</dbReference>
<name>A0A915YGG0_9BACT</name>
<dbReference type="AlphaFoldDB" id="A0A915YGG0"/>
<gene>
    <name evidence="1" type="ORF">AsAng_0032360</name>
</gene>
<reference evidence="1" key="1">
    <citation type="submission" date="2022-09" db="EMBL/GenBank/DDBJ databases">
        <title>Aureispira anguillicida sp. nov., isolated from Leptocephalus of Japanese eel Anguilla japonica.</title>
        <authorList>
            <person name="Yuasa K."/>
            <person name="Mekata T."/>
            <person name="Ikunari K."/>
        </authorList>
    </citation>
    <scope>NUCLEOTIDE SEQUENCE</scope>
    <source>
        <strain evidence="1">EL160426</strain>
    </source>
</reference>
<organism evidence="1 2">
    <name type="scientific">Aureispira anguillae</name>
    <dbReference type="NCBI Taxonomy" id="2864201"/>
    <lineage>
        <taxon>Bacteria</taxon>
        <taxon>Pseudomonadati</taxon>
        <taxon>Bacteroidota</taxon>
        <taxon>Saprospiria</taxon>
        <taxon>Saprospirales</taxon>
        <taxon>Saprospiraceae</taxon>
        <taxon>Aureispira</taxon>
    </lineage>
</organism>
<sequence>MKQIIEKQSTSTEKSQHLNENTLRAFFTQVTETVFMTDDLPNGTSRGTWASKGRGEEIFAKNDYDFKDSTPDNCEALFETAYNGNMKDCAMISFLHTGITPDDDKTFEVILTLKRIREAHAEDDGGLDGHREWFFDHVSGYATGENISQTQALTEYPERGDAYDKPNDASWDINYSYEPVLCEPGKAVGFVTRGYEKDSAPIGTDRFENTFKDWIELMWDFGEAITLKKYKDFVFDVVTMLFKALPSNEDDPMTPVITAFSHEACQFIGKYCNDHKFHFSRRAVGMETLLVELDNVVTPDWENGDYAQLLQPVEDKNGEDKRHYILDYEVKVYLHS</sequence>
<protein>
    <submittedName>
        <fullName evidence="1">Uncharacterized protein</fullName>
    </submittedName>
</protein>
<dbReference type="KEGG" id="aup:AsAng_0032360"/>
<evidence type="ECO:0000313" key="1">
    <source>
        <dbReference type="EMBL" id="BDS12513.1"/>
    </source>
</evidence>
<dbReference type="Proteomes" id="UP001060919">
    <property type="component" value="Chromosome"/>
</dbReference>
<accession>A0A915YGG0</accession>
<proteinExistence type="predicted"/>
<evidence type="ECO:0000313" key="2">
    <source>
        <dbReference type="Proteomes" id="UP001060919"/>
    </source>
</evidence>
<dbReference type="EMBL" id="AP026867">
    <property type="protein sequence ID" value="BDS12513.1"/>
    <property type="molecule type" value="Genomic_DNA"/>
</dbReference>